<proteinExistence type="predicted"/>
<feature type="region of interest" description="Disordered" evidence="1">
    <location>
        <begin position="55"/>
        <end position="106"/>
    </location>
</feature>
<reference evidence="2 3" key="1">
    <citation type="journal article" date="2023" name="Nucleic Acids Res.">
        <title>The hologenome of Daphnia magna reveals possible DNA methylation and microbiome-mediated evolution of the host genome.</title>
        <authorList>
            <person name="Chaturvedi A."/>
            <person name="Li X."/>
            <person name="Dhandapani V."/>
            <person name="Marshall H."/>
            <person name="Kissane S."/>
            <person name="Cuenca-Cambronero M."/>
            <person name="Asole G."/>
            <person name="Calvet F."/>
            <person name="Ruiz-Romero M."/>
            <person name="Marangio P."/>
            <person name="Guigo R."/>
            <person name="Rago D."/>
            <person name="Mirbahai L."/>
            <person name="Eastwood N."/>
            <person name="Colbourne J.K."/>
            <person name="Zhou J."/>
            <person name="Mallon E."/>
            <person name="Orsini L."/>
        </authorList>
    </citation>
    <scope>NUCLEOTIDE SEQUENCE [LARGE SCALE GENOMIC DNA]</scope>
    <source>
        <strain evidence="2">LRV0_1</strain>
    </source>
</reference>
<evidence type="ECO:0000313" key="3">
    <source>
        <dbReference type="Proteomes" id="UP001234178"/>
    </source>
</evidence>
<sequence>MLLCTEDLDLNFVRALIPLAADKSCVCRKGRHTGEQQQQQNVSIVASRRVLDAQNVRGEANRSSSRSSGSSNITTTTTTTGKTKRKEAIHGTQGLESNVAIEKPVPKESRSQQGSLWLLEYTIIIIYDAVLCYFHANRTPSRVPFFRSLPFSTERMGQI</sequence>
<evidence type="ECO:0000256" key="1">
    <source>
        <dbReference type="SAM" id="MobiDB-lite"/>
    </source>
</evidence>
<dbReference type="EMBL" id="JAOYFB010000003">
    <property type="protein sequence ID" value="KAK4010062.1"/>
    <property type="molecule type" value="Genomic_DNA"/>
</dbReference>
<comment type="caution">
    <text evidence="2">The sequence shown here is derived from an EMBL/GenBank/DDBJ whole genome shotgun (WGS) entry which is preliminary data.</text>
</comment>
<accession>A0ABQ9ZAZ3</accession>
<evidence type="ECO:0000313" key="2">
    <source>
        <dbReference type="EMBL" id="KAK4010062.1"/>
    </source>
</evidence>
<dbReference type="Proteomes" id="UP001234178">
    <property type="component" value="Unassembled WGS sequence"/>
</dbReference>
<organism evidence="2 3">
    <name type="scientific">Daphnia magna</name>
    <dbReference type="NCBI Taxonomy" id="35525"/>
    <lineage>
        <taxon>Eukaryota</taxon>
        <taxon>Metazoa</taxon>
        <taxon>Ecdysozoa</taxon>
        <taxon>Arthropoda</taxon>
        <taxon>Crustacea</taxon>
        <taxon>Branchiopoda</taxon>
        <taxon>Diplostraca</taxon>
        <taxon>Cladocera</taxon>
        <taxon>Anomopoda</taxon>
        <taxon>Daphniidae</taxon>
        <taxon>Daphnia</taxon>
    </lineage>
</organism>
<protein>
    <submittedName>
        <fullName evidence="2">Uncharacterized protein</fullName>
    </submittedName>
</protein>
<gene>
    <name evidence="2" type="ORF">OUZ56_019206</name>
</gene>
<name>A0ABQ9ZAZ3_9CRUS</name>
<feature type="compositionally biased region" description="Low complexity" evidence="1">
    <location>
        <begin position="61"/>
        <end position="81"/>
    </location>
</feature>
<keyword evidence="3" id="KW-1185">Reference proteome</keyword>